<dbReference type="GO" id="GO:0003899">
    <property type="term" value="F:DNA-directed RNA polymerase activity"/>
    <property type="evidence" value="ECO:0007669"/>
    <property type="project" value="InterPro"/>
</dbReference>
<dbReference type="InterPro" id="IPR000268">
    <property type="entry name" value="RPABC5/Rpb10"/>
</dbReference>
<gene>
    <name evidence="6" type="ORF">VP01_3269g3</name>
</gene>
<dbReference type="InterPro" id="IPR023580">
    <property type="entry name" value="RNA_pol_su_RPB10"/>
</dbReference>
<reference evidence="6 7" key="1">
    <citation type="submission" date="2015-08" db="EMBL/GenBank/DDBJ databases">
        <title>Next Generation Sequencing and Analysis of the Genome of Puccinia sorghi L Schw, the Causal Agent of Maize Common Rust.</title>
        <authorList>
            <person name="Rochi L."/>
            <person name="Burguener G."/>
            <person name="Darino M."/>
            <person name="Turjanski A."/>
            <person name="Kreff E."/>
            <person name="Dieguez M.J."/>
            <person name="Sacco F."/>
        </authorList>
    </citation>
    <scope>NUCLEOTIDE SEQUENCE [LARGE SCALE GENOMIC DNA]</scope>
    <source>
        <strain evidence="6 7">RO10H11247</strain>
    </source>
</reference>
<name>A0A0L6UZT7_9BASI</name>
<dbReference type="AlphaFoldDB" id="A0A0L6UZT7"/>
<protein>
    <recommendedName>
        <fullName evidence="1">DNA-directed RNA polymerases I, II, and III subunit RPABC5</fullName>
    </recommendedName>
</protein>
<dbReference type="GO" id="GO:0042797">
    <property type="term" value="P:tRNA transcription by RNA polymerase III"/>
    <property type="evidence" value="ECO:0007669"/>
    <property type="project" value="TreeGrafter"/>
</dbReference>
<dbReference type="Gene3D" id="1.10.10.60">
    <property type="entry name" value="Homeodomain-like"/>
    <property type="match status" value="1"/>
</dbReference>
<dbReference type="GO" id="GO:0003677">
    <property type="term" value="F:DNA binding"/>
    <property type="evidence" value="ECO:0007669"/>
    <property type="project" value="InterPro"/>
</dbReference>
<dbReference type="GO" id="GO:0005666">
    <property type="term" value="C:RNA polymerase III complex"/>
    <property type="evidence" value="ECO:0007669"/>
    <property type="project" value="TreeGrafter"/>
</dbReference>
<evidence type="ECO:0000256" key="2">
    <source>
        <dbReference type="ARBA" id="ARBA00022478"/>
    </source>
</evidence>
<keyword evidence="3" id="KW-0479">Metal-binding</keyword>
<dbReference type="GO" id="GO:0005665">
    <property type="term" value="C:RNA polymerase II, core complex"/>
    <property type="evidence" value="ECO:0007669"/>
    <property type="project" value="TreeGrafter"/>
</dbReference>
<sequence length="112" mass="12202">MDAIGLKRYCCRRMVLTHVDLIEKLLQYNRNKIFPINPAIVASQTPQLILGHLISSLREAVRAGVNFCPLPSMIDWTPASKHQGLTGSWSGAIASTFLAVPANPSAMKVDSA</sequence>
<accession>A0A0L6UZT7</accession>
<proteinExistence type="predicted"/>
<keyword evidence="7" id="KW-1185">Reference proteome</keyword>
<evidence type="ECO:0000256" key="1">
    <source>
        <dbReference type="ARBA" id="ARBA00020813"/>
    </source>
</evidence>
<dbReference type="SUPFAM" id="SSF46924">
    <property type="entry name" value="RNA polymerase subunit RPB10"/>
    <property type="match status" value="1"/>
</dbReference>
<dbReference type="GO" id="GO:0006360">
    <property type="term" value="P:transcription by RNA polymerase I"/>
    <property type="evidence" value="ECO:0007669"/>
    <property type="project" value="TreeGrafter"/>
</dbReference>
<keyword evidence="4" id="KW-0862">Zinc</keyword>
<evidence type="ECO:0000256" key="3">
    <source>
        <dbReference type="ARBA" id="ARBA00022723"/>
    </source>
</evidence>
<dbReference type="GO" id="GO:0005736">
    <property type="term" value="C:RNA polymerase I complex"/>
    <property type="evidence" value="ECO:0007669"/>
    <property type="project" value="TreeGrafter"/>
</dbReference>
<dbReference type="PANTHER" id="PTHR23431">
    <property type="entry name" value="DNA-DIRECTED RNA POLYMERASES I, II, AND III SUBUNIT RPABC5 FAMILY MEMBER"/>
    <property type="match status" value="1"/>
</dbReference>
<dbReference type="OrthoDB" id="10258858at2759"/>
<dbReference type="EMBL" id="LAVV01008245">
    <property type="protein sequence ID" value="KNZ53350.1"/>
    <property type="molecule type" value="Genomic_DNA"/>
</dbReference>
<evidence type="ECO:0000313" key="6">
    <source>
        <dbReference type="EMBL" id="KNZ53350.1"/>
    </source>
</evidence>
<evidence type="ECO:0000256" key="5">
    <source>
        <dbReference type="ARBA" id="ARBA00023163"/>
    </source>
</evidence>
<dbReference type="GO" id="GO:0006366">
    <property type="term" value="P:transcription by RNA polymerase II"/>
    <property type="evidence" value="ECO:0007669"/>
    <property type="project" value="TreeGrafter"/>
</dbReference>
<keyword evidence="5" id="KW-0804">Transcription</keyword>
<dbReference type="VEuPathDB" id="FungiDB:VP01_3269g3"/>
<dbReference type="GO" id="GO:0008270">
    <property type="term" value="F:zinc ion binding"/>
    <property type="evidence" value="ECO:0007669"/>
    <property type="project" value="TreeGrafter"/>
</dbReference>
<comment type="caution">
    <text evidence="6">The sequence shown here is derived from an EMBL/GenBank/DDBJ whole genome shotgun (WGS) entry which is preliminary data.</text>
</comment>
<dbReference type="Pfam" id="PF01194">
    <property type="entry name" value="RNA_pol_N"/>
    <property type="match status" value="1"/>
</dbReference>
<dbReference type="Proteomes" id="UP000037035">
    <property type="component" value="Unassembled WGS sequence"/>
</dbReference>
<organism evidence="6 7">
    <name type="scientific">Puccinia sorghi</name>
    <dbReference type="NCBI Taxonomy" id="27349"/>
    <lineage>
        <taxon>Eukaryota</taxon>
        <taxon>Fungi</taxon>
        <taxon>Dikarya</taxon>
        <taxon>Basidiomycota</taxon>
        <taxon>Pucciniomycotina</taxon>
        <taxon>Pucciniomycetes</taxon>
        <taxon>Pucciniales</taxon>
        <taxon>Pucciniaceae</taxon>
        <taxon>Puccinia</taxon>
    </lineage>
</organism>
<dbReference type="STRING" id="27349.A0A0L6UZT7"/>
<dbReference type="PANTHER" id="PTHR23431:SF3">
    <property type="entry name" value="DNA-DIRECTED RNA POLYMERASES I, II, AND III SUBUNIT RPABC5"/>
    <property type="match status" value="1"/>
</dbReference>
<keyword evidence="2 6" id="KW-0240">DNA-directed RNA polymerase</keyword>
<evidence type="ECO:0000256" key="4">
    <source>
        <dbReference type="ARBA" id="ARBA00022833"/>
    </source>
</evidence>
<evidence type="ECO:0000313" key="7">
    <source>
        <dbReference type="Proteomes" id="UP000037035"/>
    </source>
</evidence>